<keyword evidence="11" id="KW-1185">Reference proteome</keyword>
<dbReference type="InterPro" id="IPR045076">
    <property type="entry name" value="MutS"/>
</dbReference>
<proteinExistence type="inferred from homology"/>
<dbReference type="InterPro" id="IPR007696">
    <property type="entry name" value="DNA_mismatch_repair_MutS_core"/>
</dbReference>
<dbReference type="NCBIfam" id="NF003810">
    <property type="entry name" value="PRK05399.1"/>
    <property type="match status" value="1"/>
</dbReference>
<dbReference type="Pfam" id="PF01624">
    <property type="entry name" value="MutS_I"/>
    <property type="match status" value="1"/>
</dbReference>
<evidence type="ECO:0000256" key="2">
    <source>
        <dbReference type="ARBA" id="ARBA00022741"/>
    </source>
</evidence>
<dbReference type="SUPFAM" id="SSF53150">
    <property type="entry name" value="DNA repair protein MutS, domain II"/>
    <property type="match status" value="1"/>
</dbReference>
<dbReference type="EMBL" id="GG738847">
    <property type="protein sequence ID" value="EFC49778.1"/>
    <property type="molecule type" value="Genomic_DNA"/>
</dbReference>
<feature type="compositionally biased region" description="Basic residues" evidence="7">
    <location>
        <begin position="991"/>
        <end position="1006"/>
    </location>
</feature>
<dbReference type="Gene3D" id="3.30.420.110">
    <property type="entry name" value="MutS, connector domain"/>
    <property type="match status" value="1"/>
</dbReference>
<dbReference type="SUPFAM" id="SSF55271">
    <property type="entry name" value="DNA repair protein MutS, domain I"/>
    <property type="match status" value="1"/>
</dbReference>
<dbReference type="eggNOG" id="KOG0217">
    <property type="taxonomic scope" value="Eukaryota"/>
</dbReference>
<keyword evidence="4" id="KW-0067">ATP-binding</keyword>
<evidence type="ECO:0000313" key="10">
    <source>
        <dbReference type="EMBL" id="EFC49778.1"/>
    </source>
</evidence>
<dbReference type="InterPro" id="IPR036187">
    <property type="entry name" value="DNA_mismatch_repair_MutS_sf"/>
</dbReference>
<dbReference type="GO" id="GO:0032301">
    <property type="term" value="C:MutSalpha complex"/>
    <property type="evidence" value="ECO:0007669"/>
    <property type="project" value="TreeGrafter"/>
</dbReference>
<comment type="similarity">
    <text evidence="1">Belongs to the DNA mismatch repair MutS family.</text>
</comment>
<keyword evidence="2" id="KW-0547">Nucleotide-binding</keyword>
<feature type="compositionally biased region" description="Low complexity" evidence="7">
    <location>
        <begin position="948"/>
        <end position="964"/>
    </location>
</feature>
<feature type="compositionally biased region" description="Basic and acidic residues" evidence="7">
    <location>
        <begin position="1043"/>
        <end position="1060"/>
    </location>
</feature>
<evidence type="ECO:0000256" key="7">
    <source>
        <dbReference type="SAM" id="MobiDB-lite"/>
    </source>
</evidence>
<feature type="compositionally biased region" description="Acidic residues" evidence="7">
    <location>
        <begin position="973"/>
        <end position="987"/>
    </location>
</feature>
<organism evidence="11">
    <name type="scientific">Naegleria gruberi</name>
    <name type="common">Amoeba</name>
    <dbReference type="NCBI Taxonomy" id="5762"/>
    <lineage>
        <taxon>Eukaryota</taxon>
        <taxon>Discoba</taxon>
        <taxon>Heterolobosea</taxon>
        <taxon>Tetramitia</taxon>
        <taxon>Eutetramitia</taxon>
        <taxon>Vahlkampfiidae</taxon>
        <taxon>Naegleria</taxon>
    </lineage>
</organism>
<evidence type="ECO:0000256" key="3">
    <source>
        <dbReference type="ARBA" id="ARBA00022763"/>
    </source>
</evidence>
<evidence type="ECO:0000256" key="6">
    <source>
        <dbReference type="SAM" id="Coils"/>
    </source>
</evidence>
<dbReference type="SUPFAM" id="SSF48334">
    <property type="entry name" value="DNA repair protein MutS, domain III"/>
    <property type="match status" value="1"/>
</dbReference>
<dbReference type="Pfam" id="PF05192">
    <property type="entry name" value="MutS_III"/>
    <property type="match status" value="1"/>
</dbReference>
<gene>
    <name evidence="10" type="ORF">NAEGRDRAFT_78068</name>
</gene>
<accession>D2V0S1</accession>
<dbReference type="GO" id="GO:0140664">
    <property type="term" value="F:ATP-dependent DNA damage sensor activity"/>
    <property type="evidence" value="ECO:0007669"/>
    <property type="project" value="InterPro"/>
</dbReference>
<feature type="domain" description="DNA mismatch repair proteins mutS family" evidence="9">
    <location>
        <begin position="1812"/>
        <end position="1828"/>
    </location>
</feature>
<evidence type="ECO:0000259" key="9">
    <source>
        <dbReference type="PROSITE" id="PS00486"/>
    </source>
</evidence>
<keyword evidence="8" id="KW-1133">Transmembrane helix</keyword>
<protein>
    <submittedName>
        <fullName evidence="10">DNA mismatch repair protein msh6</fullName>
    </submittedName>
</protein>
<keyword evidence="3" id="KW-0227">DNA damage</keyword>
<dbReference type="InterPro" id="IPR016151">
    <property type="entry name" value="DNA_mismatch_repair_MutS_N"/>
</dbReference>
<dbReference type="KEGG" id="ngr:NAEGRDRAFT_78068"/>
<dbReference type="InterPro" id="IPR000432">
    <property type="entry name" value="DNA_mismatch_repair_MutS_C"/>
</dbReference>
<evidence type="ECO:0000256" key="1">
    <source>
        <dbReference type="ARBA" id="ARBA00006271"/>
    </source>
</evidence>
<dbReference type="SMART" id="SM00534">
    <property type="entry name" value="MUTSac"/>
    <property type="match status" value="1"/>
</dbReference>
<evidence type="ECO:0000256" key="5">
    <source>
        <dbReference type="ARBA" id="ARBA00023125"/>
    </source>
</evidence>
<dbReference type="Pfam" id="PF05188">
    <property type="entry name" value="MutS_II"/>
    <property type="match status" value="1"/>
</dbReference>
<evidence type="ECO:0000256" key="4">
    <source>
        <dbReference type="ARBA" id="ARBA00022840"/>
    </source>
</evidence>
<keyword evidence="8" id="KW-0812">Transmembrane</keyword>
<sequence>MAKKKKQESSSPATKPSESSSLSKTLLIVSFLILILSIALLYKANLFSPDGGSSTILSKLFSLGHGSARFYPTLGAKSKFPAPITSTPAYLNYAKKLNETIGKDKKKKNRVHIGIFDEHNYALFFWVRAHKLGLIPRIKYDGEKANSNEYNLQYQGLPLLHIDSHSDAQIPQHYFNFKKFRDIIENPSNYERVQYVNSKNQTKFRHVFNDTHLSELLEATSIGDFIPVGQYLGLVSPKVVWLQSDFEGGGYNFGQGRFNAELGVRKSAVLKGSQSIEDIRQTDTVDPETTYLCYRKSDGYKWTRKINRNGKKTVTKRLGNISQIAKAGVCSPYEEFNQPEKETIPIQWDVFRMKSLFNRTTGEINKNAQFFNSTSYLLDIDLDYFSTDDEMLFNMVPRKQYAPLFKVFAEMVEEDKILCYGKNVLPETKHMNNTEEIKKFNRKRMSDFLHEMFFKGVLFDENAMFTKQPVQSIRFDEESVFTKELLNMWCEGKLFALQHLYELSKFIVLFLESINYFHLSLLQMNYRFPTVEKYCNVNQMFGVCPSGLPSKYLTKDQIVDEMNKLERIIVAQEKLPAYVTISRSVDAYLPRVLHHFIETETLKMLDRAFHTISPNVTVDTKYFAGYDATSSVYENDARIEFFDRTEREASFIRKALKDMNEPVGIFIPAVNYKLFNMALMTEFLESHGISMDDFVQDLSLLKEFLKWKMTHARGISFSGLKSQKPQNVPPVGYTVPQKRPRLCMVIVKDNSTENESQFDNVNCWVKQLNETFDRELVLDVNIINANTENVTYVEKLNLVKDHYSNLFPTYFKSLNLTLDEKKPLTIIVDPSCITFDLSIQVKNKKRKKYINLEDSPLHQKYSGKEKISFSQSIDEVISHLKSLAKDGTEVISKEENKIEDKMAYIEAQKEKFNKQKVKHMYSLISLMAERSNTRCLKKKAKQSKQQKKGASSSASPSVPSSVGGSKKRKKDESSDEDEDFEFIDEEEEKPKKKQPAKKTTAKKKKKKESDDEEELEENTIRTSKFTGIKKKKEKEKDRFPFLTNRLDDKRRPESDPDFDKSTLYISTGDMSNLTPMEQQYWATKKNHMDKLVFFKKGKFYELYEEDADIAKKEFDLKITERINMRMAGVPESSFLNYAKKFISLGYDCLRVEQTETVEERNERKKEKKTASSCVGREICDITTIATITDLDFISDNGNQYLLCVKEDIMHARYGITFLDISMDAFYIGFIEDDTHRNQFNTLIHTINPSEIIIEKGQTSVQTKKNIDNKRVVIREKKTCNELAQKEFTGFPTADVTKYFLEDLPHISEDAIVKQFLDNDLVMSSFGAALFYLKYLRKEDVLLSKTIKFSLYDGKMDTGHLILDGQTLTNLDVKVNSNTGTKEGTLLSLVDNTVTAMGRRMLENWLTRPLKNSEEINDRYDAIEDIMSIIEEPQSIRDQLSNIKDLERCLHCLYRESRKVQKEIAFDTSTSKRRVKPYLHALESLRAGVIIVQGLQKYAESVNSSILKRVINIDNLDEIDNVLSTFENQIDQQKALSEGIVERIDGSLGPEYEKYLEEVAEIDKEVQDFIAKVKEEVPSAKMKIDKGNTKIVKQWTIETEVKVELDNMPDGFKSEKKNQKTRKWSHPFLDKKLTESKLRQTKMDDIRENQYREILNEFSTYDQYWKTIMRSISELDCLLSLYTTSSQEGYCRPVILPFKNKPVLKVTKMRHPTVRTTSGFIPNDIFMGADDATTLLVTGPNMGGKSTILRSSCIAVIMAQIGCFVPAEACELTLIDRIFTRIGANDRILAGESTFMVELLETSNIVRNATSRSLVILDELGRGTSTHDGYAIANSVAQYMADVVGCLCMFSTHYYELTEELKHHPSIDFYQMECEVEKDETGRITDVIFLYQFARGVCEKSYGIQVAKKAGVPQSIVDRASVVAEEFEKIMRVHRPITYDNLKPEQMEYYENLVATALDISERNEMDESEKEMIVGILAEYQQKILSSYSDFANLLEHN</sequence>
<keyword evidence="6" id="KW-0175">Coiled coil</keyword>
<dbReference type="GeneID" id="8852289"/>
<dbReference type="GO" id="GO:0005524">
    <property type="term" value="F:ATP binding"/>
    <property type="evidence" value="ECO:0007669"/>
    <property type="project" value="UniProtKB-KW"/>
</dbReference>
<dbReference type="Pfam" id="PF00488">
    <property type="entry name" value="MutS_V"/>
    <property type="match status" value="1"/>
</dbReference>
<dbReference type="Proteomes" id="UP000006671">
    <property type="component" value="Unassembled WGS sequence"/>
</dbReference>
<keyword evidence="8" id="KW-0472">Membrane</keyword>
<name>D2V0S1_NAEGR</name>
<dbReference type="Gene3D" id="3.40.50.300">
    <property type="entry name" value="P-loop containing nucleotide triphosphate hydrolases"/>
    <property type="match status" value="1"/>
</dbReference>
<dbReference type="STRING" id="5762.D2V0S1"/>
<dbReference type="Gene3D" id="1.10.1420.10">
    <property type="match status" value="2"/>
</dbReference>
<dbReference type="PANTHER" id="PTHR11361:SF148">
    <property type="entry name" value="DNA MISMATCH REPAIR PROTEIN MSH6"/>
    <property type="match status" value="1"/>
</dbReference>
<dbReference type="PANTHER" id="PTHR11361">
    <property type="entry name" value="DNA MISMATCH REPAIR PROTEIN MUTS FAMILY MEMBER"/>
    <property type="match status" value="1"/>
</dbReference>
<feature type="compositionally biased region" description="Basic residues" evidence="7">
    <location>
        <begin position="935"/>
        <end position="947"/>
    </location>
</feature>
<dbReference type="SUPFAM" id="SSF52540">
    <property type="entry name" value="P-loop containing nucleoside triphosphate hydrolases"/>
    <property type="match status" value="1"/>
</dbReference>
<feature type="coiled-coil region" evidence="6">
    <location>
        <begin position="1515"/>
        <end position="1571"/>
    </location>
</feature>
<feature type="region of interest" description="Disordered" evidence="7">
    <location>
        <begin position="934"/>
        <end position="1018"/>
    </location>
</feature>
<dbReference type="GO" id="GO:0030983">
    <property type="term" value="F:mismatched DNA binding"/>
    <property type="evidence" value="ECO:0007669"/>
    <property type="project" value="InterPro"/>
</dbReference>
<dbReference type="RefSeq" id="XP_002682522.1">
    <property type="nucleotide sequence ID" value="XM_002682476.1"/>
</dbReference>
<dbReference type="Gene3D" id="3.40.1170.10">
    <property type="entry name" value="DNA repair protein MutS, domain I"/>
    <property type="match status" value="1"/>
</dbReference>
<dbReference type="PROSITE" id="PS00486">
    <property type="entry name" value="DNA_MISMATCH_REPAIR_2"/>
    <property type="match status" value="1"/>
</dbReference>
<dbReference type="SMART" id="SM00533">
    <property type="entry name" value="MUTSd"/>
    <property type="match status" value="1"/>
</dbReference>
<dbReference type="InParanoid" id="D2V0S1"/>
<dbReference type="InterPro" id="IPR007695">
    <property type="entry name" value="DNA_mismatch_repair_MutS-lik_N"/>
</dbReference>
<reference evidence="10 11" key="1">
    <citation type="journal article" date="2010" name="Cell">
        <title>The genome of Naegleria gruberi illuminates early eukaryotic versatility.</title>
        <authorList>
            <person name="Fritz-Laylin L.K."/>
            <person name="Prochnik S.E."/>
            <person name="Ginger M.L."/>
            <person name="Dacks J.B."/>
            <person name="Carpenter M.L."/>
            <person name="Field M.C."/>
            <person name="Kuo A."/>
            <person name="Paredez A."/>
            <person name="Chapman J."/>
            <person name="Pham J."/>
            <person name="Shu S."/>
            <person name="Neupane R."/>
            <person name="Cipriano M."/>
            <person name="Mancuso J."/>
            <person name="Tu H."/>
            <person name="Salamov A."/>
            <person name="Lindquist E."/>
            <person name="Shapiro H."/>
            <person name="Lucas S."/>
            <person name="Grigoriev I.V."/>
            <person name="Cande W.Z."/>
            <person name="Fulton C."/>
            <person name="Rokhsar D.S."/>
            <person name="Dawson S.C."/>
        </authorList>
    </citation>
    <scope>NUCLEOTIDE SEQUENCE [LARGE SCALE GENOMIC DNA]</scope>
    <source>
        <strain evidence="10 11">NEG-M</strain>
    </source>
</reference>
<dbReference type="GO" id="GO:0006298">
    <property type="term" value="P:mismatch repair"/>
    <property type="evidence" value="ECO:0007669"/>
    <property type="project" value="InterPro"/>
</dbReference>
<evidence type="ECO:0000256" key="8">
    <source>
        <dbReference type="SAM" id="Phobius"/>
    </source>
</evidence>
<dbReference type="InterPro" id="IPR027417">
    <property type="entry name" value="P-loop_NTPase"/>
</dbReference>
<feature type="transmembrane region" description="Helical" evidence="8">
    <location>
        <begin position="21"/>
        <end position="42"/>
    </location>
</feature>
<keyword evidence="5" id="KW-0238">DNA-binding</keyword>
<dbReference type="InterPro" id="IPR036678">
    <property type="entry name" value="MutS_con_dom_sf"/>
</dbReference>
<dbReference type="VEuPathDB" id="AmoebaDB:NAEGRDRAFT_78068"/>
<evidence type="ECO:0000313" key="11">
    <source>
        <dbReference type="Proteomes" id="UP000006671"/>
    </source>
</evidence>
<dbReference type="InterPro" id="IPR007860">
    <property type="entry name" value="DNA_mmatch_repair_MutS_con_dom"/>
</dbReference>
<feature type="region of interest" description="Disordered" evidence="7">
    <location>
        <begin position="1043"/>
        <end position="1062"/>
    </location>
</feature>
<dbReference type="OrthoDB" id="10252754at2759"/>